<gene>
    <name evidence="1" type="ORF">CQA66_08380</name>
</gene>
<dbReference type="Proteomes" id="UP000256424">
    <property type="component" value="Unassembled WGS sequence"/>
</dbReference>
<evidence type="ECO:0000313" key="2">
    <source>
        <dbReference type="Proteomes" id="UP000256424"/>
    </source>
</evidence>
<keyword evidence="2" id="KW-1185">Reference proteome</keyword>
<accession>A0A3D8IZT1</accession>
<evidence type="ECO:0000313" key="1">
    <source>
        <dbReference type="EMBL" id="RDU70415.1"/>
    </source>
</evidence>
<organism evidence="1 2">
    <name type="scientific">Helicobacter aurati</name>
    <dbReference type="NCBI Taxonomy" id="137778"/>
    <lineage>
        <taxon>Bacteria</taxon>
        <taxon>Pseudomonadati</taxon>
        <taxon>Campylobacterota</taxon>
        <taxon>Epsilonproteobacteria</taxon>
        <taxon>Campylobacterales</taxon>
        <taxon>Helicobacteraceae</taxon>
        <taxon>Helicobacter</taxon>
    </lineage>
</organism>
<name>A0A3D8IZT1_9HELI</name>
<comment type="caution">
    <text evidence="1">The sequence shown here is derived from an EMBL/GenBank/DDBJ whole genome shotgun (WGS) entry which is preliminary data.</text>
</comment>
<dbReference type="AlphaFoldDB" id="A0A3D8IZT1"/>
<dbReference type="EMBL" id="NXLW01000020">
    <property type="protein sequence ID" value="RDU70415.1"/>
    <property type="molecule type" value="Genomic_DNA"/>
</dbReference>
<reference evidence="1 2" key="1">
    <citation type="submission" date="2018-04" db="EMBL/GenBank/DDBJ databases">
        <title>Novel Campyloabacter and Helicobacter Species and Strains.</title>
        <authorList>
            <person name="Mannion A.J."/>
            <person name="Shen Z."/>
            <person name="Fox J.G."/>
        </authorList>
    </citation>
    <scope>NUCLEOTIDE SEQUENCE [LARGE SCALE GENOMIC DNA]</scope>
    <source>
        <strain evidence="1 2">MIT 97-5075</strain>
    </source>
</reference>
<dbReference type="Pfam" id="PF13262">
    <property type="entry name" value="DUF4054"/>
    <property type="match status" value="1"/>
</dbReference>
<dbReference type="InterPro" id="IPR025127">
    <property type="entry name" value="DUF4054"/>
</dbReference>
<sequence>MLYNDLVIKFEQANLEKELFINRFSKNCLNNKFIESESGLIALNYYIDNDTQLKHTNLIKVIEHSQDNDLLHNIIFFCVCSVSCETITENNIDDILKFQDYIISRIEYFLGINQKQDDSELASEFKKFFPEFKDTSTERIDSLYEKLKCIYSFVRNLNNCRNKQIAFLIIAHYLIADNLGSVTSGGSGVVNSASIGGVSVSLSQVTNNSYWSQFFGSTKYGLEFLTIRSVIGSATLIN</sequence>
<evidence type="ECO:0008006" key="3">
    <source>
        <dbReference type="Google" id="ProtNLM"/>
    </source>
</evidence>
<proteinExistence type="predicted"/>
<protein>
    <recommendedName>
        <fullName evidence="3">DUF4054 domain-containing protein</fullName>
    </recommendedName>
</protein>
<dbReference type="RefSeq" id="WP_115582634.1">
    <property type="nucleotide sequence ID" value="NZ_NXLW01000020.1"/>
</dbReference>